<evidence type="ECO:0000256" key="1">
    <source>
        <dbReference type="SAM" id="MobiDB-lite"/>
    </source>
</evidence>
<proteinExistence type="predicted"/>
<reference evidence="2" key="2">
    <citation type="journal article" date="2015" name="Data Brief">
        <title>Shoot transcriptome of the giant reed, Arundo donax.</title>
        <authorList>
            <person name="Barrero R.A."/>
            <person name="Guerrero F.D."/>
            <person name="Moolhuijzen P."/>
            <person name="Goolsby J.A."/>
            <person name="Tidwell J."/>
            <person name="Bellgard S.E."/>
            <person name="Bellgard M.I."/>
        </authorList>
    </citation>
    <scope>NUCLEOTIDE SEQUENCE</scope>
    <source>
        <tissue evidence="2">Shoot tissue taken approximately 20 cm above the soil surface</tissue>
    </source>
</reference>
<sequence length="91" mass="9975">MLCKLQVKCSKELRRTNGGFSSPGPDPRRFAEEPRGKARIARNLRGIARPGGEGGVPAGGLGGESGERERRRGERGEGWWCLAWERGEPTE</sequence>
<feature type="region of interest" description="Disordered" evidence="1">
    <location>
        <begin position="14"/>
        <end position="75"/>
    </location>
</feature>
<evidence type="ECO:0000313" key="2">
    <source>
        <dbReference type="EMBL" id="JAD50485.1"/>
    </source>
</evidence>
<name>A0A0A9ANG9_ARUDO</name>
<reference evidence="2" key="1">
    <citation type="submission" date="2014-09" db="EMBL/GenBank/DDBJ databases">
        <authorList>
            <person name="Magalhaes I.L.F."/>
            <person name="Oliveira U."/>
            <person name="Santos F.R."/>
            <person name="Vidigal T.H.D.A."/>
            <person name="Brescovit A.D."/>
            <person name="Santos A.J."/>
        </authorList>
    </citation>
    <scope>NUCLEOTIDE SEQUENCE</scope>
    <source>
        <tissue evidence="2">Shoot tissue taken approximately 20 cm above the soil surface</tissue>
    </source>
</reference>
<feature type="compositionally biased region" description="Basic and acidic residues" evidence="1">
    <location>
        <begin position="26"/>
        <end position="36"/>
    </location>
</feature>
<dbReference type="EMBL" id="GBRH01247410">
    <property type="protein sequence ID" value="JAD50485.1"/>
    <property type="molecule type" value="Transcribed_RNA"/>
</dbReference>
<accession>A0A0A9ANG9</accession>
<organism evidence="2">
    <name type="scientific">Arundo donax</name>
    <name type="common">Giant reed</name>
    <name type="synonym">Donax arundinaceus</name>
    <dbReference type="NCBI Taxonomy" id="35708"/>
    <lineage>
        <taxon>Eukaryota</taxon>
        <taxon>Viridiplantae</taxon>
        <taxon>Streptophyta</taxon>
        <taxon>Embryophyta</taxon>
        <taxon>Tracheophyta</taxon>
        <taxon>Spermatophyta</taxon>
        <taxon>Magnoliopsida</taxon>
        <taxon>Liliopsida</taxon>
        <taxon>Poales</taxon>
        <taxon>Poaceae</taxon>
        <taxon>PACMAD clade</taxon>
        <taxon>Arundinoideae</taxon>
        <taxon>Arundineae</taxon>
        <taxon>Arundo</taxon>
    </lineage>
</organism>
<dbReference type="AlphaFoldDB" id="A0A0A9ANG9"/>
<feature type="compositionally biased region" description="Basic and acidic residues" evidence="1">
    <location>
        <begin position="65"/>
        <end position="75"/>
    </location>
</feature>
<protein>
    <submittedName>
        <fullName evidence="2">Uncharacterized protein</fullName>
    </submittedName>
</protein>
<feature type="compositionally biased region" description="Gly residues" evidence="1">
    <location>
        <begin position="49"/>
        <end position="64"/>
    </location>
</feature>